<dbReference type="RefSeq" id="WP_180287296.1">
    <property type="nucleotide sequence ID" value="NZ_AWWI01000026.1"/>
</dbReference>
<dbReference type="Gene3D" id="1.20.120.310">
    <property type="entry name" value="ERV/ALR sulfhydryl oxidase domain"/>
    <property type="match status" value="1"/>
</dbReference>
<feature type="domain" description="EF-hand" evidence="7">
    <location>
        <begin position="108"/>
        <end position="143"/>
    </location>
</feature>
<keyword evidence="5" id="KW-0560">Oxidoreductase</keyword>
<evidence type="ECO:0000256" key="3">
    <source>
        <dbReference type="ARBA" id="ARBA00022630"/>
    </source>
</evidence>
<evidence type="ECO:0000313" key="9">
    <source>
        <dbReference type="EMBL" id="PIL21736.1"/>
    </source>
</evidence>
<dbReference type="InterPro" id="IPR017905">
    <property type="entry name" value="ERV/ALR_sulphydryl_oxidase"/>
</dbReference>
<keyword evidence="10" id="KW-1185">Reference proteome</keyword>
<dbReference type="GO" id="GO:0016972">
    <property type="term" value="F:thiol oxidase activity"/>
    <property type="evidence" value="ECO:0007669"/>
    <property type="project" value="UniProtKB-EC"/>
</dbReference>
<proteinExistence type="predicted"/>
<dbReference type="EMBL" id="AWWI01000026">
    <property type="protein sequence ID" value="PIL21736.1"/>
    <property type="molecule type" value="Genomic_DNA"/>
</dbReference>
<evidence type="ECO:0000259" key="7">
    <source>
        <dbReference type="PROSITE" id="PS50222"/>
    </source>
</evidence>
<comment type="caution">
    <text evidence="9">The sequence shown here is derived from an EMBL/GenBank/DDBJ whole genome shotgun (WGS) entry which is preliminary data.</text>
</comment>
<dbReference type="PROSITE" id="PS00018">
    <property type="entry name" value="EF_HAND_1"/>
    <property type="match status" value="1"/>
</dbReference>
<gene>
    <name evidence="9" type="ORF">P775_02870</name>
</gene>
<keyword evidence="3" id="KW-0285">Flavoprotein</keyword>
<keyword evidence="4" id="KW-0274">FAD</keyword>
<evidence type="ECO:0000259" key="8">
    <source>
        <dbReference type="PROSITE" id="PS51324"/>
    </source>
</evidence>
<dbReference type="InterPro" id="IPR036774">
    <property type="entry name" value="ERV/ALR_sulphydryl_oxid_sf"/>
</dbReference>
<accession>A0A2G8RJG1</accession>
<dbReference type="Proteomes" id="UP000231259">
    <property type="component" value="Unassembled WGS sequence"/>
</dbReference>
<sequence>MHDYDQIDALWAEWQAHAAVRPTDPPEAILSDILRINGTALSSQEVSFALGGADHPATLDAVRFTDCMVALLGDPSLRLRHAFAAFKADADRTISKGDLFAAISAFCDDAEQAGLLADEIDTDGDGRIAIEDLARYLEAATDTAANAYRASHLPAHHIGAAPLQPTLARPTPVTPSEGFHRQDDHVGLSAFDLRIGFFRLMQGAAYRSFRENYSANSETHLRARDLPYTIDDFARFTTATIDYYLSLGIITDPGCIAEFRHLDDLVQTELARLYRRISDWQTLTKTPGMLAAQSAISDERDGLARRRDLCRAVIEFILSLRLHGLAVDEADVDILAQHEINRLRHEELRTETHRDVTPKDAPEPYMAYLDSWNRVILSDADARIDGAIMPTRFWYDDFMPQLLRCASVITADDLHRANEVTERDLNAWHANLKAQGAFDTFASDLRDGFPECSHRTKLALQQAWTLTAPYLTGVQKRRERADFGRDSGFLSEYVAFVDVHLGRNDIATADMRLSFPYYIGPAVWGLLHGSAELVETMPQPARSFAIDSFAAFFRSFATMYPCPYCRYHLNRYVIRNKEVELYPVEFLLLGRRSDQQDTVIPFESKLATVSAPGGLRIFLWKLHNAVSSSIARTEPWYHRQPKPLYTTRFWPGLEAEMARAAAAGNASIAVNTVSEIYRITKPAAHLAVLRDELCRAVQSGDGAAVVQTIDRADTAIADLVQAMQDTAYLTRKYAIDPAKEEIVANVDTNLEAYARSGVFVER</sequence>
<dbReference type="EC" id="1.8.3.2" evidence="2"/>
<dbReference type="PROSITE" id="PS50222">
    <property type="entry name" value="EF_HAND_2"/>
    <property type="match status" value="1"/>
</dbReference>
<reference evidence="9 10" key="1">
    <citation type="submission" date="2013-09" db="EMBL/GenBank/DDBJ databases">
        <title>Genome sequencing of Phaeobacter antarcticus sp. nov. SM1211.</title>
        <authorList>
            <person name="Zhang X.-Y."/>
            <person name="Liu C."/>
            <person name="Chen X.-L."/>
            <person name="Xie B.-B."/>
            <person name="Qin Q.-L."/>
            <person name="Rong J.-C."/>
            <person name="Zhang Y.-Z."/>
        </authorList>
    </citation>
    <scope>NUCLEOTIDE SEQUENCE [LARGE SCALE GENOMIC DNA]</scope>
    <source>
        <strain evidence="9 10">SM1211</strain>
    </source>
</reference>
<dbReference type="GO" id="GO:0005509">
    <property type="term" value="F:calcium ion binding"/>
    <property type="evidence" value="ECO:0007669"/>
    <property type="project" value="InterPro"/>
</dbReference>
<dbReference type="InterPro" id="IPR011992">
    <property type="entry name" value="EF-hand-dom_pair"/>
</dbReference>
<comment type="cofactor">
    <cofactor evidence="1">
        <name>FAD</name>
        <dbReference type="ChEBI" id="CHEBI:57692"/>
    </cofactor>
</comment>
<dbReference type="AlphaFoldDB" id="A0A2G8RJG1"/>
<keyword evidence="6" id="KW-1015">Disulfide bond</keyword>
<dbReference type="InterPro" id="IPR002048">
    <property type="entry name" value="EF_hand_dom"/>
</dbReference>
<name>A0A2G8RJG1_9RHOB</name>
<evidence type="ECO:0000256" key="2">
    <source>
        <dbReference type="ARBA" id="ARBA00012512"/>
    </source>
</evidence>
<evidence type="ECO:0000256" key="1">
    <source>
        <dbReference type="ARBA" id="ARBA00001974"/>
    </source>
</evidence>
<dbReference type="SUPFAM" id="SSF47473">
    <property type="entry name" value="EF-hand"/>
    <property type="match status" value="1"/>
</dbReference>
<evidence type="ECO:0000313" key="10">
    <source>
        <dbReference type="Proteomes" id="UP000231259"/>
    </source>
</evidence>
<evidence type="ECO:0000256" key="4">
    <source>
        <dbReference type="ARBA" id="ARBA00022827"/>
    </source>
</evidence>
<evidence type="ECO:0000256" key="6">
    <source>
        <dbReference type="ARBA" id="ARBA00023157"/>
    </source>
</evidence>
<dbReference type="Gene3D" id="1.10.238.10">
    <property type="entry name" value="EF-hand"/>
    <property type="match status" value="1"/>
</dbReference>
<feature type="domain" description="ERV/ALR sulfhydryl oxidase" evidence="8">
    <location>
        <begin position="511"/>
        <end position="650"/>
    </location>
</feature>
<dbReference type="SUPFAM" id="SSF69000">
    <property type="entry name" value="FAD-dependent thiol oxidase"/>
    <property type="match status" value="1"/>
</dbReference>
<dbReference type="InterPro" id="IPR018247">
    <property type="entry name" value="EF_Hand_1_Ca_BS"/>
</dbReference>
<evidence type="ECO:0000256" key="5">
    <source>
        <dbReference type="ARBA" id="ARBA00023002"/>
    </source>
</evidence>
<dbReference type="PROSITE" id="PS51324">
    <property type="entry name" value="ERV_ALR"/>
    <property type="match status" value="1"/>
</dbReference>
<organism evidence="9 10">
    <name type="scientific">Puniceibacterium antarcticum</name>
    <dbReference type="NCBI Taxonomy" id="1206336"/>
    <lineage>
        <taxon>Bacteria</taxon>
        <taxon>Pseudomonadati</taxon>
        <taxon>Pseudomonadota</taxon>
        <taxon>Alphaproteobacteria</taxon>
        <taxon>Rhodobacterales</taxon>
        <taxon>Paracoccaceae</taxon>
        <taxon>Puniceibacterium</taxon>
    </lineage>
</organism>
<protein>
    <recommendedName>
        <fullName evidence="2">thiol oxidase</fullName>
        <ecNumber evidence="2">1.8.3.2</ecNumber>
    </recommendedName>
</protein>